<gene>
    <name evidence="2" type="ORF">ABDJ40_00960</name>
</gene>
<name>A0ABV0G8F4_9BURK</name>
<accession>A0ABV0G8F4</accession>
<dbReference type="PROSITE" id="PS50104">
    <property type="entry name" value="TIR"/>
    <property type="match status" value="1"/>
</dbReference>
<keyword evidence="2" id="KW-0675">Receptor</keyword>
<dbReference type="SUPFAM" id="SSF52200">
    <property type="entry name" value="Toll/Interleukin receptor TIR domain"/>
    <property type="match status" value="1"/>
</dbReference>
<organism evidence="2 3">
    <name type="scientific">Roseateles flavus</name>
    <dbReference type="NCBI Taxonomy" id="3149041"/>
    <lineage>
        <taxon>Bacteria</taxon>
        <taxon>Pseudomonadati</taxon>
        <taxon>Pseudomonadota</taxon>
        <taxon>Betaproteobacteria</taxon>
        <taxon>Burkholderiales</taxon>
        <taxon>Sphaerotilaceae</taxon>
        <taxon>Roseateles</taxon>
    </lineage>
</organism>
<dbReference type="InterPro" id="IPR035897">
    <property type="entry name" value="Toll_tir_struct_dom_sf"/>
</dbReference>
<dbReference type="Pfam" id="PF13676">
    <property type="entry name" value="TIR_2"/>
    <property type="match status" value="1"/>
</dbReference>
<dbReference type="Proteomes" id="UP001462640">
    <property type="component" value="Unassembled WGS sequence"/>
</dbReference>
<feature type="domain" description="TIR" evidence="1">
    <location>
        <begin position="1"/>
        <end position="142"/>
    </location>
</feature>
<dbReference type="InterPro" id="IPR000157">
    <property type="entry name" value="TIR_dom"/>
</dbReference>
<dbReference type="SMART" id="SM00255">
    <property type="entry name" value="TIR"/>
    <property type="match status" value="1"/>
</dbReference>
<evidence type="ECO:0000259" key="1">
    <source>
        <dbReference type="PROSITE" id="PS50104"/>
    </source>
</evidence>
<sequence>MARVFVSYSHVDQGLRGQLDVHMATLKRQDVIEVWTDHCIRPGEPFDSKISAALEAADVILLLVSPDFLHSDYCVTIEMQRALERARAGQAQAIAIILRPCDWQSLEIGRLKALPTDGVPVVKFPTLDDGFHDVVKHLRAMLTKPAPAHPFARHEARVAGPNSQQGEGLEAGMSPLAQAPLARRSSNLNIPRHFTDLDRSEFVKEGYEFIMEYFTNSLNELEARNSHIQTRIRPQTASSFVATIFSDGKKVAGCGVRQGGFVGSNGISYVANDDPHQSNSSNESLSLVDDKYNLGWRSMFGAAFYGRGSNSPMTHEGAASHLWDMFVSPLLQH</sequence>
<reference evidence="2 3" key="1">
    <citation type="submission" date="2024-05" db="EMBL/GenBank/DDBJ databases">
        <title>Roseateles sp. 2.12 16S ribosomal RNA gene Genome sequencing and assembly.</title>
        <authorList>
            <person name="Woo H."/>
        </authorList>
    </citation>
    <scope>NUCLEOTIDE SEQUENCE [LARGE SCALE GENOMIC DNA]</scope>
    <source>
        <strain evidence="2 3">2.12</strain>
    </source>
</reference>
<evidence type="ECO:0000313" key="3">
    <source>
        <dbReference type="Proteomes" id="UP001462640"/>
    </source>
</evidence>
<proteinExistence type="predicted"/>
<comment type="caution">
    <text evidence="2">The sequence shown here is derived from an EMBL/GenBank/DDBJ whole genome shotgun (WGS) entry which is preliminary data.</text>
</comment>
<keyword evidence="3" id="KW-1185">Reference proteome</keyword>
<dbReference type="EMBL" id="JBDPZC010000001">
    <property type="protein sequence ID" value="MEO3711328.1"/>
    <property type="molecule type" value="Genomic_DNA"/>
</dbReference>
<evidence type="ECO:0000313" key="2">
    <source>
        <dbReference type="EMBL" id="MEO3711328.1"/>
    </source>
</evidence>
<dbReference type="Gene3D" id="3.40.50.10140">
    <property type="entry name" value="Toll/interleukin-1 receptor homology (TIR) domain"/>
    <property type="match status" value="1"/>
</dbReference>
<protein>
    <submittedName>
        <fullName evidence="2">Toll/interleukin-1 receptor domain-containing protein</fullName>
    </submittedName>
</protein>
<dbReference type="RefSeq" id="WP_347604892.1">
    <property type="nucleotide sequence ID" value="NZ_JBDPZC010000001.1"/>
</dbReference>